<keyword evidence="4" id="KW-1185">Reference proteome</keyword>
<comment type="caution">
    <text evidence="3">The sequence shown here is derived from an EMBL/GenBank/DDBJ whole genome shotgun (WGS) entry which is preliminary data.</text>
</comment>
<evidence type="ECO:0008006" key="5">
    <source>
        <dbReference type="Google" id="ProtNLM"/>
    </source>
</evidence>
<dbReference type="Proteomes" id="UP001583177">
    <property type="component" value="Unassembled WGS sequence"/>
</dbReference>
<evidence type="ECO:0000313" key="3">
    <source>
        <dbReference type="EMBL" id="KAL1865487.1"/>
    </source>
</evidence>
<organism evidence="3 4">
    <name type="scientific">Diaporthe australafricana</name>
    <dbReference type="NCBI Taxonomy" id="127596"/>
    <lineage>
        <taxon>Eukaryota</taxon>
        <taxon>Fungi</taxon>
        <taxon>Dikarya</taxon>
        <taxon>Ascomycota</taxon>
        <taxon>Pezizomycotina</taxon>
        <taxon>Sordariomycetes</taxon>
        <taxon>Sordariomycetidae</taxon>
        <taxon>Diaporthales</taxon>
        <taxon>Diaporthaceae</taxon>
        <taxon>Diaporthe</taxon>
    </lineage>
</organism>
<feature type="compositionally biased region" description="Low complexity" evidence="1">
    <location>
        <begin position="409"/>
        <end position="422"/>
    </location>
</feature>
<evidence type="ECO:0000256" key="2">
    <source>
        <dbReference type="SAM" id="SignalP"/>
    </source>
</evidence>
<dbReference type="EMBL" id="JAWRVE010000061">
    <property type="protein sequence ID" value="KAL1865487.1"/>
    <property type="molecule type" value="Genomic_DNA"/>
</dbReference>
<proteinExistence type="predicted"/>
<feature type="region of interest" description="Disordered" evidence="1">
    <location>
        <begin position="272"/>
        <end position="382"/>
    </location>
</feature>
<feature type="chain" id="PRO_5046302981" description="Extracellular membrane protein CFEM domain-containing protein" evidence="2">
    <location>
        <begin position="24"/>
        <end position="469"/>
    </location>
</feature>
<name>A0ABR3WPB9_9PEZI</name>
<evidence type="ECO:0000313" key="4">
    <source>
        <dbReference type="Proteomes" id="UP001583177"/>
    </source>
</evidence>
<reference evidence="3 4" key="1">
    <citation type="journal article" date="2024" name="IMA Fungus">
        <title>IMA Genome - F19 : A genome assembly and annotation guide to empower mycologists, including annotated draft genome sequences of Ceratocystis pirilliformis, Diaporthe australafricana, Fusarium ophioides, Paecilomyces lecythidis, and Sporothrix stenoceras.</title>
        <authorList>
            <person name="Aylward J."/>
            <person name="Wilson A.M."/>
            <person name="Visagie C.M."/>
            <person name="Spraker J."/>
            <person name="Barnes I."/>
            <person name="Buitendag C."/>
            <person name="Ceriani C."/>
            <person name="Del Mar Angel L."/>
            <person name="du Plessis D."/>
            <person name="Fuchs T."/>
            <person name="Gasser K."/>
            <person name="Kramer D."/>
            <person name="Li W."/>
            <person name="Munsamy K."/>
            <person name="Piso A."/>
            <person name="Price J.L."/>
            <person name="Sonnekus B."/>
            <person name="Thomas C."/>
            <person name="van der Nest A."/>
            <person name="van Dijk A."/>
            <person name="van Heerden A."/>
            <person name="van Vuuren N."/>
            <person name="Yilmaz N."/>
            <person name="Duong T.A."/>
            <person name="van der Merwe N.A."/>
            <person name="Wingfield M.J."/>
            <person name="Wingfield B.D."/>
        </authorList>
    </citation>
    <scope>NUCLEOTIDE SEQUENCE [LARGE SCALE GENOMIC DNA]</scope>
    <source>
        <strain evidence="3 4">CMW 18300</strain>
    </source>
</reference>
<feature type="region of interest" description="Disordered" evidence="1">
    <location>
        <begin position="409"/>
        <end position="430"/>
    </location>
</feature>
<feature type="compositionally biased region" description="Low complexity" evidence="1">
    <location>
        <begin position="373"/>
        <end position="382"/>
    </location>
</feature>
<sequence>MLPTTLRNALLSVAALLPTHVLADDDDSSDVVTFQFSACAGTCLAKTGYSMDGEDNQKDMCKASRDGLLEAIMACMVSQCIEDLSAVDANLLQPMQAGCKELEKPVSDDEIGDAASAAANIIQATAGPSTSTTTATSSSSIGMAVTISAAPLSFEPLGVETETSTATDLLTTSVPAETPAAVDAPAETATLVSAESTTSGTGIYQPEAAVPAETQASTPEAAIASGTPPAPDPATSAEATSMSAAAAIVPVAQLTHSLSVQPNPEATALAELAPSDPVPNPQAAPTSTSTSASDHANQIRPDTTPDTTSSTTVFKPTSTHEGNVQGQQTTATGQAPDNSAVAGVTSTSTTEASKTEGSRPKATTEADNDDNDTSSSSATTSDISGELVLATGTPSASGFATSITAVAASPSASGSSSSQTAAEDSDAGVGGGSPFSVVMASAAAPNWSVAPRCVIVAAVVGTLVSLMNL</sequence>
<feature type="compositionally biased region" description="Low complexity" evidence="1">
    <location>
        <begin position="301"/>
        <end position="312"/>
    </location>
</feature>
<accession>A0ABR3WPB9</accession>
<feature type="compositionally biased region" description="Low complexity" evidence="1">
    <location>
        <begin position="325"/>
        <end position="352"/>
    </location>
</feature>
<evidence type="ECO:0000256" key="1">
    <source>
        <dbReference type="SAM" id="MobiDB-lite"/>
    </source>
</evidence>
<gene>
    <name evidence="3" type="ORF">Daus18300_007132</name>
</gene>
<keyword evidence="2" id="KW-0732">Signal</keyword>
<feature type="compositionally biased region" description="Basic and acidic residues" evidence="1">
    <location>
        <begin position="353"/>
        <end position="364"/>
    </location>
</feature>
<feature type="compositionally biased region" description="Low complexity" evidence="1">
    <location>
        <begin position="283"/>
        <end position="293"/>
    </location>
</feature>
<feature type="compositionally biased region" description="Polar residues" evidence="1">
    <location>
        <begin position="313"/>
        <end position="324"/>
    </location>
</feature>
<feature type="region of interest" description="Disordered" evidence="1">
    <location>
        <begin position="211"/>
        <end position="239"/>
    </location>
</feature>
<protein>
    <recommendedName>
        <fullName evidence="5">Extracellular membrane protein CFEM domain-containing protein</fullName>
    </recommendedName>
</protein>
<feature type="signal peptide" evidence="2">
    <location>
        <begin position="1"/>
        <end position="23"/>
    </location>
</feature>